<dbReference type="PANTHER" id="PTHR35535:SF1">
    <property type="entry name" value="HEAT SHOCK PROTEIN HSLJ"/>
    <property type="match status" value="1"/>
</dbReference>
<protein>
    <submittedName>
        <fullName evidence="3">META domain-containing protein</fullName>
    </submittedName>
</protein>
<reference evidence="3 4" key="1">
    <citation type="submission" date="2022-01" db="EMBL/GenBank/DDBJ databases">
        <title>Whole genome-based taxonomy of the Shewanellaceae.</title>
        <authorList>
            <person name="Martin-Rodriguez A.J."/>
        </authorList>
    </citation>
    <scope>NUCLEOTIDE SEQUENCE [LARGE SCALE GENOMIC DNA]</scope>
    <source>
        <strain evidence="3 4">JCM 17801</strain>
    </source>
</reference>
<evidence type="ECO:0000259" key="2">
    <source>
        <dbReference type="Pfam" id="PF03724"/>
    </source>
</evidence>
<feature type="chain" id="PRO_5045326301" evidence="1">
    <location>
        <begin position="24"/>
        <end position="138"/>
    </location>
</feature>
<accession>A0ABT0L1L0</accession>
<gene>
    <name evidence="3" type="ORF">L2689_10195</name>
</gene>
<keyword evidence="1" id="KW-0732">Signal</keyword>
<evidence type="ECO:0000313" key="3">
    <source>
        <dbReference type="EMBL" id="MCL1117612.1"/>
    </source>
</evidence>
<dbReference type="PROSITE" id="PS51257">
    <property type="entry name" value="PROKAR_LIPOPROTEIN"/>
    <property type="match status" value="1"/>
</dbReference>
<dbReference type="Gene3D" id="2.40.128.270">
    <property type="match status" value="1"/>
</dbReference>
<dbReference type="EMBL" id="JAKILK010000004">
    <property type="protein sequence ID" value="MCL1117612.1"/>
    <property type="molecule type" value="Genomic_DNA"/>
</dbReference>
<organism evidence="3 4">
    <name type="scientific">Shewanella aestuarii</name>
    <dbReference type="NCBI Taxonomy" id="1028752"/>
    <lineage>
        <taxon>Bacteria</taxon>
        <taxon>Pseudomonadati</taxon>
        <taxon>Pseudomonadota</taxon>
        <taxon>Gammaproteobacteria</taxon>
        <taxon>Alteromonadales</taxon>
        <taxon>Shewanellaceae</taxon>
        <taxon>Shewanella</taxon>
    </lineage>
</organism>
<sequence>MIKHFLGAAAVIFALSACQSHSAIDNSTSLIGSWHIESVLSAPTIDYSPAKLIFSENGQLSGNTSCNSFMGNYTFEDDILTLSPAGTTRKACIEALMNQEQKVMQAMPLVKSASISQGKLRLADQNNQPIIVLSKLTK</sequence>
<comment type="caution">
    <text evidence="3">The sequence shown here is derived from an EMBL/GenBank/DDBJ whole genome shotgun (WGS) entry which is preliminary data.</text>
</comment>
<feature type="domain" description="DUF306" evidence="2">
    <location>
        <begin position="32"/>
        <end position="132"/>
    </location>
</feature>
<feature type="signal peptide" evidence="1">
    <location>
        <begin position="1"/>
        <end position="23"/>
    </location>
</feature>
<dbReference type="RefSeq" id="WP_188840762.1">
    <property type="nucleotide sequence ID" value="NZ_BMOT01000004.1"/>
</dbReference>
<keyword evidence="4" id="KW-1185">Reference proteome</keyword>
<evidence type="ECO:0000256" key="1">
    <source>
        <dbReference type="SAM" id="SignalP"/>
    </source>
</evidence>
<dbReference type="PANTHER" id="PTHR35535">
    <property type="entry name" value="HEAT SHOCK PROTEIN HSLJ"/>
    <property type="match status" value="1"/>
</dbReference>
<dbReference type="Pfam" id="PF03724">
    <property type="entry name" value="META"/>
    <property type="match status" value="1"/>
</dbReference>
<dbReference type="InterPro" id="IPR005184">
    <property type="entry name" value="DUF306_Meta_HslJ"/>
</dbReference>
<evidence type="ECO:0000313" key="4">
    <source>
        <dbReference type="Proteomes" id="UP001203212"/>
    </source>
</evidence>
<dbReference type="InterPro" id="IPR038670">
    <property type="entry name" value="HslJ-like_sf"/>
</dbReference>
<dbReference type="Proteomes" id="UP001203212">
    <property type="component" value="Unassembled WGS sequence"/>
</dbReference>
<proteinExistence type="predicted"/>
<name>A0ABT0L1L0_9GAMM</name>
<dbReference type="InterPro" id="IPR053147">
    <property type="entry name" value="Hsp_HslJ-like"/>
</dbReference>